<reference evidence="1 2" key="1">
    <citation type="journal article" date="2015" name="Sci. Rep.">
        <title>Bacteriophages of wastewater foaming-associated filamentous Gordonia reduce host levels in raw activated sludge.</title>
        <authorList>
            <person name="Liu M."/>
            <person name="Gill J.J."/>
            <person name="Young R."/>
            <person name="Summer E.J."/>
        </authorList>
    </citation>
    <scope>NUCLEOTIDE SEQUENCE [LARGE SCALE GENOMIC DNA]</scope>
</reference>
<name>A0A0E3T6U5_9CAUD</name>
<gene>
    <name evidence="1" type="ORF">GordDuk1_51</name>
</gene>
<organism evidence="1 2">
    <name type="scientific">Gordonia phage GordDuk1</name>
    <dbReference type="NCBI Taxonomy" id="1622191"/>
    <lineage>
        <taxon>Viruses</taxon>
        <taxon>Duplodnaviria</taxon>
        <taxon>Heunggongvirae</taxon>
        <taxon>Uroviricota</taxon>
        <taxon>Caudoviricetes</taxon>
        <taxon>Gordtnkvirus</taxon>
        <taxon>Gordtnkvirus gordtnk2</taxon>
    </lineage>
</organism>
<sequence length="72" mass="7956">MGEKVKVTALVQIEYEADLDFYKEFGVTTALEAGKMDLLDEDGQSVEVILESDMKILEICGEKVNDEPVESG</sequence>
<accession>A0A0E3T6U5</accession>
<protein>
    <submittedName>
        <fullName evidence="1">Uncharacterized protein</fullName>
    </submittedName>
</protein>
<evidence type="ECO:0000313" key="1">
    <source>
        <dbReference type="EMBL" id="AKC02979.1"/>
    </source>
</evidence>
<proteinExistence type="predicted"/>
<dbReference type="RefSeq" id="YP_009222504.1">
    <property type="nucleotide sequence ID" value="NC_029060.1"/>
</dbReference>
<evidence type="ECO:0000313" key="2">
    <source>
        <dbReference type="Proteomes" id="UP000033017"/>
    </source>
</evidence>
<dbReference type="KEGG" id="vg:26794057"/>
<dbReference type="Proteomes" id="UP000033017">
    <property type="component" value="Segment"/>
</dbReference>
<dbReference type="GeneID" id="26794057"/>
<dbReference type="EMBL" id="KP790010">
    <property type="protein sequence ID" value="AKC02979.1"/>
    <property type="molecule type" value="Genomic_DNA"/>
</dbReference>